<keyword evidence="16" id="KW-1185">Reference proteome</keyword>
<dbReference type="PANTHER" id="PTHR46059:SF1">
    <property type="entry name" value="BETA-GALACTOSIDE ALPHA-2,6-SIALYLTRANSFERASE"/>
    <property type="match status" value="1"/>
</dbReference>
<keyword evidence="10" id="KW-1015">Disulfide bond</keyword>
<dbReference type="GO" id="GO:0032580">
    <property type="term" value="C:Golgi cisterna membrane"/>
    <property type="evidence" value="ECO:0007669"/>
    <property type="project" value="UniProtKB-SubCell"/>
</dbReference>
<comment type="caution">
    <text evidence="15">The sequence shown here is derived from an EMBL/GenBank/DDBJ whole genome shotgun (WGS) entry which is preliminary data.</text>
</comment>
<proteinExistence type="inferred from homology"/>
<dbReference type="EC" id="2.4.3.1" evidence="13"/>
<evidence type="ECO:0000256" key="6">
    <source>
        <dbReference type="ARBA" id="ARBA00022968"/>
    </source>
</evidence>
<evidence type="ECO:0000256" key="4">
    <source>
        <dbReference type="ARBA" id="ARBA00022679"/>
    </source>
</evidence>
<evidence type="ECO:0000313" key="16">
    <source>
        <dbReference type="Proteomes" id="UP000660262"/>
    </source>
</evidence>
<accession>A0A830HC48</accession>
<dbReference type="OrthoDB" id="10264956at2759"/>
<evidence type="ECO:0000256" key="14">
    <source>
        <dbReference type="SAM" id="MobiDB-lite"/>
    </source>
</evidence>
<keyword evidence="8" id="KW-0333">Golgi apparatus</keyword>
<sequence length="568" mass="61404">MAVPLRQRAFLLGTLIIGVVTWNQYLVSDREDSIIIPDSHTLRRSDDDSMSAAILEDSARSSTGSRGSSGADTADFKAATVQTTIMHEIEAQLAAFDADDARTEQTNGNAEGHDQTNADAAETDAENEGDAPPAGELVAHADGKYVKEENDVAVVDFGAPPAAAHAQPPVATRRARPARTRQANPAGALVARDAARVAAARARVTAASARADMSAQMAEMATNAIAHRHAVSARRARAGGLAPSSTAVATGTSQSALKDDAAHVESGTTCSVLYQHGASRTCSSHVNRAIAHMMPHFRSAYDGRSISLTQLSVRTGGANGQPAQQLYTSLPPKVHRQIPLGPVSSRLMAALPRDDPAFPPEHVFESCAIVGSSGILLKFNLGEDIDKHELVMRFNSAPTRRFEKHVGRKTTHRLTNTRNFAYREYPEENVLVHLRNRGSLDTLVNRRLRRAGQGGERLYGLNPNWHMYMDQTFRFLSTSGFNGIMLGLHVCQSVTLYGFHVHPRHGALYHYYNPKDVAANEARDGDEWFIVKAMTDSGAVRFAEPCIVECHNGDQACRACLKEAGASM</sequence>
<name>A0A830HC48_9CHLO</name>
<evidence type="ECO:0000256" key="10">
    <source>
        <dbReference type="ARBA" id="ARBA00023157"/>
    </source>
</evidence>
<evidence type="ECO:0000256" key="5">
    <source>
        <dbReference type="ARBA" id="ARBA00022692"/>
    </source>
</evidence>
<evidence type="ECO:0000256" key="9">
    <source>
        <dbReference type="ARBA" id="ARBA00023136"/>
    </source>
</evidence>
<keyword evidence="4 15" id="KW-0808">Transferase</keyword>
<evidence type="ECO:0000256" key="13">
    <source>
        <dbReference type="ARBA" id="ARBA00034329"/>
    </source>
</evidence>
<feature type="region of interest" description="Disordered" evidence="14">
    <location>
        <begin position="163"/>
        <end position="187"/>
    </location>
</feature>
<dbReference type="GO" id="GO:0003835">
    <property type="term" value="F:beta-galactoside alpha-2,6-sialyltransferase activity"/>
    <property type="evidence" value="ECO:0007669"/>
    <property type="project" value="UniProtKB-EC"/>
</dbReference>
<dbReference type="Pfam" id="PF00777">
    <property type="entry name" value="Glyco_transf_29"/>
    <property type="match status" value="1"/>
</dbReference>
<evidence type="ECO:0000256" key="3">
    <source>
        <dbReference type="ARBA" id="ARBA00022676"/>
    </source>
</evidence>
<dbReference type="EMBL" id="BNJQ01000006">
    <property type="protein sequence ID" value="GHP04063.1"/>
    <property type="molecule type" value="Genomic_DNA"/>
</dbReference>
<comment type="subcellular location">
    <subcellularLocation>
        <location evidence="1">Golgi apparatus</location>
        <location evidence="1">Golgi stack membrane</location>
        <topology evidence="1">Single-pass type II membrane protein</topology>
    </subcellularLocation>
</comment>
<reference evidence="15" key="1">
    <citation type="submission" date="2020-10" db="EMBL/GenBank/DDBJ databases">
        <title>Unveiling of a novel bifunctional photoreceptor, Dualchrome1, isolated from a cosmopolitan green alga.</title>
        <authorList>
            <person name="Suzuki S."/>
            <person name="Kawachi M."/>
        </authorList>
    </citation>
    <scope>NUCLEOTIDE SEQUENCE</scope>
    <source>
        <strain evidence="15">NIES 2893</strain>
    </source>
</reference>
<keyword evidence="11" id="KW-0325">Glycoprotein</keyword>
<feature type="region of interest" description="Disordered" evidence="14">
    <location>
        <begin position="104"/>
        <end position="133"/>
    </location>
</feature>
<dbReference type="Proteomes" id="UP000660262">
    <property type="component" value="Unassembled WGS sequence"/>
</dbReference>
<comment type="similarity">
    <text evidence="2">Belongs to the glycosyltransferase 29 family.</text>
</comment>
<dbReference type="Gene3D" id="3.90.1480.20">
    <property type="entry name" value="Glycosyl transferase family 29"/>
    <property type="match status" value="1"/>
</dbReference>
<evidence type="ECO:0000256" key="7">
    <source>
        <dbReference type="ARBA" id="ARBA00022989"/>
    </source>
</evidence>
<keyword evidence="5" id="KW-0812">Transmembrane</keyword>
<dbReference type="PANTHER" id="PTHR46059">
    <property type="entry name" value="BETA-GALACTOSIDE ALPHA-2,6-SIALYLTRANSFERASE"/>
    <property type="match status" value="1"/>
</dbReference>
<dbReference type="AlphaFoldDB" id="A0A830HC48"/>
<keyword evidence="9" id="KW-0472">Membrane</keyword>
<dbReference type="CDD" id="cd19952">
    <property type="entry name" value="GT29"/>
    <property type="match status" value="1"/>
</dbReference>
<evidence type="ECO:0000256" key="2">
    <source>
        <dbReference type="ARBA" id="ARBA00006003"/>
    </source>
</evidence>
<protein>
    <recommendedName>
        <fullName evidence="13">beta-galactoside alpha-(2,6)-sialyltransferase</fullName>
        <ecNumber evidence="13">2.4.3.1</ecNumber>
    </recommendedName>
</protein>
<comment type="catalytic activity">
    <reaction evidence="12">
        <text>a beta-D-galactoside + CMP-N-acetyl-beta-neuraminate = an N-acetyl-alpha-neuraminyl-(2-&gt;6)-beta-D-galactosyl derivative + CMP + H(+)</text>
        <dbReference type="Rhea" id="RHEA:52104"/>
        <dbReference type="ChEBI" id="CHEBI:15378"/>
        <dbReference type="ChEBI" id="CHEBI:28034"/>
        <dbReference type="ChEBI" id="CHEBI:57812"/>
        <dbReference type="ChEBI" id="CHEBI:60377"/>
        <dbReference type="ChEBI" id="CHEBI:136398"/>
        <dbReference type="EC" id="2.4.3.1"/>
    </reaction>
</comment>
<keyword evidence="3 15" id="KW-0328">Glycosyltransferase</keyword>
<feature type="compositionally biased region" description="Low complexity" evidence="14">
    <location>
        <begin position="163"/>
        <end position="172"/>
    </location>
</feature>
<keyword evidence="6" id="KW-0735">Signal-anchor</keyword>
<dbReference type="InterPro" id="IPR038578">
    <property type="entry name" value="GT29-like_sf"/>
</dbReference>
<evidence type="ECO:0000256" key="8">
    <source>
        <dbReference type="ARBA" id="ARBA00023034"/>
    </source>
</evidence>
<gene>
    <name evidence="15" type="ORF">PPROV_000281700</name>
</gene>
<dbReference type="InterPro" id="IPR001675">
    <property type="entry name" value="Glyco_trans_29"/>
</dbReference>
<evidence type="ECO:0000256" key="11">
    <source>
        <dbReference type="ARBA" id="ARBA00023180"/>
    </source>
</evidence>
<keyword evidence="7" id="KW-1133">Transmembrane helix</keyword>
<evidence type="ECO:0000256" key="1">
    <source>
        <dbReference type="ARBA" id="ARBA00004447"/>
    </source>
</evidence>
<organism evidence="15 16">
    <name type="scientific">Pycnococcus provasolii</name>
    <dbReference type="NCBI Taxonomy" id="41880"/>
    <lineage>
        <taxon>Eukaryota</taxon>
        <taxon>Viridiplantae</taxon>
        <taxon>Chlorophyta</taxon>
        <taxon>Pseudoscourfieldiophyceae</taxon>
        <taxon>Pseudoscourfieldiales</taxon>
        <taxon>Pycnococcaceae</taxon>
        <taxon>Pycnococcus</taxon>
    </lineage>
</organism>
<evidence type="ECO:0000256" key="12">
    <source>
        <dbReference type="ARBA" id="ARBA00034249"/>
    </source>
</evidence>
<evidence type="ECO:0000313" key="15">
    <source>
        <dbReference type="EMBL" id="GHP04063.1"/>
    </source>
</evidence>